<keyword evidence="3" id="KW-1003">Cell membrane</keyword>
<feature type="transmembrane region" description="Helical" evidence="8">
    <location>
        <begin position="51"/>
        <end position="72"/>
    </location>
</feature>
<keyword evidence="5 8" id="KW-0812">Transmembrane</keyword>
<evidence type="ECO:0000313" key="10">
    <source>
        <dbReference type="Proteomes" id="UP001604043"/>
    </source>
</evidence>
<evidence type="ECO:0000256" key="2">
    <source>
        <dbReference type="ARBA" id="ARBA00008255"/>
    </source>
</evidence>
<feature type="transmembrane region" description="Helical" evidence="8">
    <location>
        <begin position="84"/>
        <end position="105"/>
    </location>
</feature>
<comment type="caution">
    <text evidence="9">The sequence shown here is derived from an EMBL/GenBank/DDBJ whole genome shotgun (WGS) entry which is preliminary data.</text>
</comment>
<evidence type="ECO:0000256" key="3">
    <source>
        <dbReference type="ARBA" id="ARBA00022475"/>
    </source>
</evidence>
<sequence length="337" mass="35820">MSDERTSPRRPQVFRLDEANITLAPPEMAEVEAALPVPVPVKPKRGWGLSLAGLFWSALGGVLSLAAYVGLSKLVEDLYARAPWLGWVGIGVTALLLIAAVLIVAREVAGLSRLARLDDIRDRAERALAEDDRPLAEGVVKDVLKLSSHAPTLARARMDLEGHLSGIIDGADLVRLAERTLLPSLDSQARQMVSDAARNVSVVTAVSPRAVVDLAFVLYSAVTLMRRLAYLYGGRPGTLGTFRLVRHVLGHLAVTGGMAAGDTLVQQLVGQGLAARLSARLGEGVVNGLLTARLGLAAIAVTRPLPFTALPAPRLADVATGLMRKAEEEEAVVSRRQ</sequence>
<name>A0ABW6ZCQ0_9HYPH</name>
<keyword evidence="10" id="KW-1185">Reference proteome</keyword>
<proteinExistence type="inferred from homology"/>
<dbReference type="Proteomes" id="UP001604043">
    <property type="component" value="Unassembled WGS sequence"/>
</dbReference>
<keyword evidence="4" id="KW-0997">Cell inner membrane</keyword>
<dbReference type="InterPro" id="IPR006507">
    <property type="entry name" value="UPF0283"/>
</dbReference>
<evidence type="ECO:0000256" key="1">
    <source>
        <dbReference type="ARBA" id="ARBA00004429"/>
    </source>
</evidence>
<dbReference type="Pfam" id="PF05128">
    <property type="entry name" value="DUF697"/>
    <property type="match status" value="1"/>
</dbReference>
<keyword evidence="7 8" id="KW-0472">Membrane</keyword>
<reference evidence="9 10" key="1">
    <citation type="submission" date="2024-02" db="EMBL/GenBank/DDBJ databases">
        <title>Expansion and revision of Xanthobacter and proposal of Roseixanthobacter gen. nov.</title>
        <authorList>
            <person name="Soltysiak M.P.M."/>
            <person name="Jalihal A."/>
            <person name="Ory A."/>
            <person name="Chrisophersen C."/>
            <person name="Lee A.D."/>
            <person name="Boulton J."/>
            <person name="Springer M."/>
        </authorList>
    </citation>
    <scope>NUCLEOTIDE SEQUENCE [LARGE SCALE GENOMIC DNA]</scope>
    <source>
        <strain evidence="9 10">CB5</strain>
    </source>
</reference>
<dbReference type="RefSeq" id="WP_250168416.1">
    <property type="nucleotide sequence ID" value="NZ_JAMJXC010000025.1"/>
</dbReference>
<protein>
    <submittedName>
        <fullName evidence="9">TIGR01620 family protein</fullName>
    </submittedName>
</protein>
<keyword evidence="6 8" id="KW-1133">Transmembrane helix</keyword>
<dbReference type="InterPro" id="IPR021147">
    <property type="entry name" value="DUF697"/>
</dbReference>
<comment type="similarity">
    <text evidence="2">Belongs to the UPF0283 family.</text>
</comment>
<dbReference type="PANTHER" id="PTHR39342">
    <property type="entry name" value="UPF0283 MEMBRANE PROTEIN YCJF"/>
    <property type="match status" value="1"/>
</dbReference>
<evidence type="ECO:0000256" key="4">
    <source>
        <dbReference type="ARBA" id="ARBA00022519"/>
    </source>
</evidence>
<organism evidence="9 10">
    <name type="scientific">Xanthobacter aminoxidans</name>
    <dbReference type="NCBI Taxonomy" id="186280"/>
    <lineage>
        <taxon>Bacteria</taxon>
        <taxon>Pseudomonadati</taxon>
        <taxon>Pseudomonadota</taxon>
        <taxon>Alphaproteobacteria</taxon>
        <taxon>Hyphomicrobiales</taxon>
        <taxon>Xanthobacteraceae</taxon>
        <taxon>Xanthobacter</taxon>
    </lineage>
</organism>
<evidence type="ECO:0000256" key="6">
    <source>
        <dbReference type="ARBA" id="ARBA00022989"/>
    </source>
</evidence>
<dbReference type="PANTHER" id="PTHR39342:SF1">
    <property type="entry name" value="UPF0283 MEMBRANE PROTEIN YCJF"/>
    <property type="match status" value="1"/>
</dbReference>
<evidence type="ECO:0000256" key="5">
    <source>
        <dbReference type="ARBA" id="ARBA00022692"/>
    </source>
</evidence>
<gene>
    <name evidence="9" type="ORF">V5F30_05060</name>
</gene>
<evidence type="ECO:0000313" key="9">
    <source>
        <dbReference type="EMBL" id="MFG1251561.1"/>
    </source>
</evidence>
<dbReference type="NCBIfam" id="TIGR01620">
    <property type="entry name" value="hyp_HI0043"/>
    <property type="match status" value="1"/>
</dbReference>
<accession>A0ABW6ZCQ0</accession>
<evidence type="ECO:0000256" key="7">
    <source>
        <dbReference type="ARBA" id="ARBA00023136"/>
    </source>
</evidence>
<evidence type="ECO:0000256" key="8">
    <source>
        <dbReference type="SAM" id="Phobius"/>
    </source>
</evidence>
<dbReference type="EMBL" id="JBAFUR010000001">
    <property type="protein sequence ID" value="MFG1251561.1"/>
    <property type="molecule type" value="Genomic_DNA"/>
</dbReference>
<comment type="subcellular location">
    <subcellularLocation>
        <location evidence="1">Cell inner membrane</location>
        <topology evidence="1">Multi-pass membrane protein</topology>
    </subcellularLocation>
</comment>